<reference evidence="2 3" key="1">
    <citation type="journal article" date="2021" name="bioRxiv">
        <title>Chromosome-scale and haplotype-resolved genome assembly of a tetraploid potato cultivar.</title>
        <authorList>
            <person name="Sun H."/>
            <person name="Jiao W.-B."/>
            <person name="Krause K."/>
            <person name="Campoy J.A."/>
            <person name="Goel M."/>
            <person name="Folz-Donahue K."/>
            <person name="Kukat C."/>
            <person name="Huettel B."/>
            <person name="Schneeberger K."/>
        </authorList>
    </citation>
    <scope>NUCLEOTIDE SEQUENCE [LARGE SCALE GENOMIC DNA]</scope>
    <source>
        <strain evidence="2">SolTubOtavaFocal</strain>
        <tissue evidence="2">Leaves</tissue>
    </source>
</reference>
<keyword evidence="3" id="KW-1185">Reference proteome</keyword>
<protein>
    <recommendedName>
        <fullName evidence="4">RNase H type-1 domain-containing protein</fullName>
    </recommendedName>
</protein>
<sequence length="91" mass="10527">MPRRGEFKSDSNGASKGKRIGMDNNLVAEVVALRMVSPEVRRIQELVKGMEVVVEHTLREGNRLADFLANLQVLRQSRLILFKIYPERRRH</sequence>
<evidence type="ECO:0000256" key="1">
    <source>
        <dbReference type="SAM" id="MobiDB-lite"/>
    </source>
</evidence>
<evidence type="ECO:0008006" key="4">
    <source>
        <dbReference type="Google" id="ProtNLM"/>
    </source>
</evidence>
<comment type="caution">
    <text evidence="2">The sequence shown here is derived from an EMBL/GenBank/DDBJ whole genome shotgun (WGS) entry which is preliminary data.</text>
</comment>
<gene>
    <name evidence="2" type="ORF">KY290_007994</name>
</gene>
<dbReference type="Proteomes" id="UP000826656">
    <property type="component" value="Unassembled WGS sequence"/>
</dbReference>
<evidence type="ECO:0000313" key="3">
    <source>
        <dbReference type="Proteomes" id="UP000826656"/>
    </source>
</evidence>
<feature type="region of interest" description="Disordered" evidence="1">
    <location>
        <begin position="1"/>
        <end position="20"/>
    </location>
</feature>
<evidence type="ECO:0000313" key="2">
    <source>
        <dbReference type="EMBL" id="KAH0776583.1"/>
    </source>
</evidence>
<dbReference type="EMBL" id="JAIVGD010000003">
    <property type="protein sequence ID" value="KAH0776583.1"/>
    <property type="molecule type" value="Genomic_DNA"/>
</dbReference>
<proteinExistence type="predicted"/>
<name>A0ABQ7W777_SOLTU</name>
<organism evidence="2 3">
    <name type="scientific">Solanum tuberosum</name>
    <name type="common">Potato</name>
    <dbReference type="NCBI Taxonomy" id="4113"/>
    <lineage>
        <taxon>Eukaryota</taxon>
        <taxon>Viridiplantae</taxon>
        <taxon>Streptophyta</taxon>
        <taxon>Embryophyta</taxon>
        <taxon>Tracheophyta</taxon>
        <taxon>Spermatophyta</taxon>
        <taxon>Magnoliopsida</taxon>
        <taxon>eudicotyledons</taxon>
        <taxon>Gunneridae</taxon>
        <taxon>Pentapetalae</taxon>
        <taxon>asterids</taxon>
        <taxon>lamiids</taxon>
        <taxon>Solanales</taxon>
        <taxon>Solanaceae</taxon>
        <taxon>Solanoideae</taxon>
        <taxon>Solaneae</taxon>
        <taxon>Solanum</taxon>
    </lineage>
</organism>
<accession>A0ABQ7W777</accession>